<dbReference type="Gene3D" id="3.40.50.1580">
    <property type="entry name" value="Nucleoside phosphorylase domain"/>
    <property type="match status" value="1"/>
</dbReference>
<organism evidence="5 6">
    <name type="scientific">Marine Group I thaumarchaeote</name>
    <dbReference type="NCBI Taxonomy" id="2511932"/>
    <lineage>
        <taxon>Archaea</taxon>
        <taxon>Nitrososphaerota</taxon>
        <taxon>Marine Group I</taxon>
    </lineage>
</organism>
<evidence type="ECO:0000259" key="4">
    <source>
        <dbReference type="Pfam" id="PF01048"/>
    </source>
</evidence>
<evidence type="ECO:0000313" key="6">
    <source>
        <dbReference type="Proteomes" id="UP000527815"/>
    </source>
</evidence>
<dbReference type="PANTHER" id="PTHR42679:SF3">
    <property type="entry name" value="S-METHYL-5'-THIOADENOSINE PHOSPHORYLASE"/>
    <property type="match status" value="1"/>
</dbReference>
<evidence type="ECO:0000256" key="3">
    <source>
        <dbReference type="ARBA" id="ARBA00022726"/>
    </source>
</evidence>
<dbReference type="EMBL" id="JACASZ010000056">
    <property type="protein sequence ID" value="NWJ77586.1"/>
    <property type="molecule type" value="Genomic_DNA"/>
</dbReference>
<evidence type="ECO:0000256" key="1">
    <source>
        <dbReference type="ARBA" id="ARBA00022676"/>
    </source>
</evidence>
<proteinExistence type="predicted"/>
<dbReference type="InterPro" id="IPR010044">
    <property type="entry name" value="MTAP"/>
</dbReference>
<dbReference type="InterPro" id="IPR035994">
    <property type="entry name" value="Nucleoside_phosphorylase_sf"/>
</dbReference>
<name>A0A7K4N2X0_9ARCH</name>
<keyword evidence="3" id="KW-0660">Purine salvage</keyword>
<dbReference type="SUPFAM" id="SSF53167">
    <property type="entry name" value="Purine and uridine phosphorylases"/>
    <property type="match status" value="1"/>
</dbReference>
<sequence>MVSDTAEIGIFGGTGIYDSELLQDSKEITIETPYGKTSDTITIGEFKGKKIAFMPRHGKKHSIPPHMINYCANVWAFKELGITRIVSPSAVGSLKEEIKPGNFVLPTQ</sequence>
<evidence type="ECO:0000256" key="2">
    <source>
        <dbReference type="ARBA" id="ARBA00022679"/>
    </source>
</evidence>
<keyword evidence="1" id="KW-0328">Glycosyltransferase</keyword>
<dbReference type="Pfam" id="PF01048">
    <property type="entry name" value="PNP_UDP_1"/>
    <property type="match status" value="1"/>
</dbReference>
<reference evidence="5 6" key="1">
    <citation type="journal article" date="2019" name="Environ. Microbiol.">
        <title>Genomics insights into ecotype formation of ammonia-oxidizing archaea in the deep ocean.</title>
        <authorList>
            <person name="Wang Y."/>
            <person name="Huang J.M."/>
            <person name="Cui G.J."/>
            <person name="Nunoura T."/>
            <person name="Takaki Y."/>
            <person name="Li W.L."/>
            <person name="Li J."/>
            <person name="Gao Z.M."/>
            <person name="Takai K."/>
            <person name="Zhang A.Q."/>
            <person name="Stepanauskas R."/>
        </authorList>
    </citation>
    <scope>NUCLEOTIDE SEQUENCE [LARGE SCALE GENOMIC DNA]</scope>
    <source>
        <strain evidence="5 6">D1b</strain>
    </source>
</reference>
<accession>A0A7K4N2X0</accession>
<dbReference type="GO" id="GO:0017061">
    <property type="term" value="F:S-methyl-5-thioadenosine phosphorylase activity"/>
    <property type="evidence" value="ECO:0007669"/>
    <property type="project" value="InterPro"/>
</dbReference>
<protein>
    <submittedName>
        <fullName evidence="5">MTAP family purine nucleoside phosphorylase</fullName>
    </submittedName>
</protein>
<dbReference type="PANTHER" id="PTHR42679">
    <property type="entry name" value="S-METHYL-5'-THIOADENOSINE PHOSPHORYLASE"/>
    <property type="match status" value="1"/>
</dbReference>
<keyword evidence="2" id="KW-0808">Transferase</keyword>
<dbReference type="GO" id="GO:0005829">
    <property type="term" value="C:cytosol"/>
    <property type="evidence" value="ECO:0007669"/>
    <property type="project" value="TreeGrafter"/>
</dbReference>
<dbReference type="GO" id="GO:0019509">
    <property type="term" value="P:L-methionine salvage from methylthioadenosine"/>
    <property type="evidence" value="ECO:0007669"/>
    <property type="project" value="TreeGrafter"/>
</dbReference>
<dbReference type="InterPro" id="IPR000845">
    <property type="entry name" value="Nucleoside_phosphorylase_d"/>
</dbReference>
<gene>
    <name evidence="5" type="ORF">HX865_03670</name>
</gene>
<evidence type="ECO:0000313" key="5">
    <source>
        <dbReference type="EMBL" id="NWJ77586.1"/>
    </source>
</evidence>
<dbReference type="Proteomes" id="UP000527815">
    <property type="component" value="Unassembled WGS sequence"/>
</dbReference>
<dbReference type="GO" id="GO:0006166">
    <property type="term" value="P:purine ribonucleoside salvage"/>
    <property type="evidence" value="ECO:0007669"/>
    <property type="project" value="UniProtKB-KW"/>
</dbReference>
<feature type="non-terminal residue" evidence="5">
    <location>
        <position position="108"/>
    </location>
</feature>
<dbReference type="CDD" id="cd09010">
    <property type="entry name" value="MTAP_SsMTAPII_like_MTIP"/>
    <property type="match status" value="1"/>
</dbReference>
<feature type="domain" description="Nucleoside phosphorylase" evidence="4">
    <location>
        <begin position="7"/>
        <end position="108"/>
    </location>
</feature>
<comment type="caution">
    <text evidence="5">The sequence shown here is derived from an EMBL/GenBank/DDBJ whole genome shotgun (WGS) entry which is preliminary data.</text>
</comment>
<dbReference type="AlphaFoldDB" id="A0A7K4N2X0"/>